<reference evidence="3" key="2">
    <citation type="submission" date="2021-09" db="EMBL/GenBank/DDBJ databases">
        <authorList>
            <person name="Gilroy R."/>
        </authorList>
    </citation>
    <scope>NUCLEOTIDE SEQUENCE</scope>
    <source>
        <strain evidence="3">ChiHjej13B12-9602</strain>
    </source>
</reference>
<proteinExistence type="predicted"/>
<dbReference type="PANTHER" id="PTHR12835:SF5">
    <property type="entry name" value="BIOTIN--PROTEIN LIGASE"/>
    <property type="match status" value="1"/>
</dbReference>
<protein>
    <submittedName>
        <fullName evidence="3">Biotin--[acetyl-CoA-carboxylase] ligase</fullName>
        <ecNumber evidence="3">6.3.4.15</ecNumber>
    </submittedName>
</protein>
<sequence length="267" mass="27535">MSERSEVTYGPVEVLDEVGSTNAELMSRALAGAPHGAALRARVQTAGRGRRTHNWASPEGGLYLSILIKPSVPDRVLPGLPVAFALGVVHALVGIGCAGIKLKWPNDIICTRGKLGGILVELKHSMGEAFAVCGLGLNIRAVPFEPSDPSSLPGAGVEDCLPAGSVDSALDDLAAAVRDAALEAVDAWASAIDAAGVDAEPLTGIIAEYNELLAYRDERVRVSTPDGSISLDGVLVGVDTWGSAQVKLADGAIQAYDAALVSIRPVV</sequence>
<organism evidence="3 4">
    <name type="scientific">Enorma phocaeensis</name>
    <dbReference type="NCBI Taxonomy" id="1871019"/>
    <lineage>
        <taxon>Bacteria</taxon>
        <taxon>Bacillati</taxon>
        <taxon>Actinomycetota</taxon>
        <taxon>Coriobacteriia</taxon>
        <taxon>Coriobacteriales</taxon>
        <taxon>Coriobacteriaceae</taxon>
        <taxon>Enorma</taxon>
    </lineage>
</organism>
<dbReference type="PROSITE" id="PS51733">
    <property type="entry name" value="BPL_LPL_CATALYTIC"/>
    <property type="match status" value="1"/>
</dbReference>
<dbReference type="InterPro" id="IPR045864">
    <property type="entry name" value="aa-tRNA-synth_II/BPL/LPL"/>
</dbReference>
<dbReference type="InterPro" id="IPR004408">
    <property type="entry name" value="Biotin_CoA_COase_ligase"/>
</dbReference>
<reference evidence="3" key="1">
    <citation type="journal article" date="2021" name="PeerJ">
        <title>Extensive microbial diversity within the chicken gut microbiome revealed by metagenomics and culture.</title>
        <authorList>
            <person name="Gilroy R."/>
            <person name="Ravi A."/>
            <person name="Getino M."/>
            <person name="Pursley I."/>
            <person name="Horton D.L."/>
            <person name="Alikhan N.F."/>
            <person name="Baker D."/>
            <person name="Gharbi K."/>
            <person name="Hall N."/>
            <person name="Watson M."/>
            <person name="Adriaenssens E.M."/>
            <person name="Foster-Nyarko E."/>
            <person name="Jarju S."/>
            <person name="Secka A."/>
            <person name="Antonio M."/>
            <person name="Oren A."/>
            <person name="Chaudhuri R.R."/>
            <person name="La Ragione R."/>
            <person name="Hildebrand F."/>
            <person name="Pallen M.J."/>
        </authorList>
    </citation>
    <scope>NUCLEOTIDE SEQUENCE</scope>
    <source>
        <strain evidence="3">ChiHjej13B12-9602</strain>
    </source>
</reference>
<dbReference type="Gene3D" id="3.30.930.10">
    <property type="entry name" value="Bira Bifunctional Protein, Domain 2"/>
    <property type="match status" value="1"/>
</dbReference>
<dbReference type="PANTHER" id="PTHR12835">
    <property type="entry name" value="BIOTIN PROTEIN LIGASE"/>
    <property type="match status" value="1"/>
</dbReference>
<name>A0A921LTA7_9ACTN</name>
<accession>A0A921LTA7</accession>
<dbReference type="NCBIfam" id="TIGR00121">
    <property type="entry name" value="birA_ligase"/>
    <property type="match status" value="1"/>
</dbReference>
<dbReference type="EC" id="6.3.4.15" evidence="3"/>
<evidence type="ECO:0000259" key="2">
    <source>
        <dbReference type="PROSITE" id="PS51733"/>
    </source>
</evidence>
<keyword evidence="1 3" id="KW-0436">Ligase</keyword>
<dbReference type="SUPFAM" id="SSF55681">
    <property type="entry name" value="Class II aaRS and biotin synthetases"/>
    <property type="match status" value="1"/>
</dbReference>
<dbReference type="CDD" id="cd16442">
    <property type="entry name" value="BPL"/>
    <property type="match status" value="1"/>
</dbReference>
<dbReference type="Pfam" id="PF03099">
    <property type="entry name" value="BPL_LplA_LipB"/>
    <property type="match status" value="1"/>
</dbReference>
<evidence type="ECO:0000313" key="3">
    <source>
        <dbReference type="EMBL" id="HJG37174.1"/>
    </source>
</evidence>
<dbReference type="GO" id="GO:0004077">
    <property type="term" value="F:biotin--[biotin carboxyl-carrier protein] ligase activity"/>
    <property type="evidence" value="ECO:0007669"/>
    <property type="project" value="UniProtKB-EC"/>
</dbReference>
<dbReference type="GO" id="GO:0005737">
    <property type="term" value="C:cytoplasm"/>
    <property type="evidence" value="ECO:0007669"/>
    <property type="project" value="TreeGrafter"/>
</dbReference>
<comment type="caution">
    <text evidence="3">The sequence shown here is derived from an EMBL/GenBank/DDBJ whole genome shotgun (WGS) entry which is preliminary data.</text>
</comment>
<dbReference type="InterPro" id="IPR004143">
    <property type="entry name" value="BPL_LPL_catalytic"/>
</dbReference>
<dbReference type="RefSeq" id="WP_273189778.1">
    <property type="nucleotide sequence ID" value="NZ_DYUZ01000019.1"/>
</dbReference>
<dbReference type="EMBL" id="DYUZ01000019">
    <property type="protein sequence ID" value="HJG37174.1"/>
    <property type="molecule type" value="Genomic_DNA"/>
</dbReference>
<evidence type="ECO:0000256" key="1">
    <source>
        <dbReference type="ARBA" id="ARBA00022598"/>
    </source>
</evidence>
<evidence type="ECO:0000313" key="4">
    <source>
        <dbReference type="Proteomes" id="UP000753256"/>
    </source>
</evidence>
<dbReference type="AlphaFoldDB" id="A0A921LTA7"/>
<dbReference type="Proteomes" id="UP000753256">
    <property type="component" value="Unassembled WGS sequence"/>
</dbReference>
<gene>
    <name evidence="3" type="ORF">K8V70_04855</name>
</gene>
<feature type="domain" description="BPL/LPL catalytic" evidence="2">
    <location>
        <begin position="1"/>
        <end position="185"/>
    </location>
</feature>